<proteinExistence type="predicted"/>
<dbReference type="SUPFAM" id="SSF55781">
    <property type="entry name" value="GAF domain-like"/>
    <property type="match status" value="1"/>
</dbReference>
<protein>
    <submittedName>
        <fullName evidence="2">RsbT co-antagonist protein RsbR</fullName>
    </submittedName>
</protein>
<organism evidence="2 3">
    <name type="scientific">Alkalicoccobacillus murimartini</name>
    <dbReference type="NCBI Taxonomy" id="171685"/>
    <lineage>
        <taxon>Bacteria</taxon>
        <taxon>Bacillati</taxon>
        <taxon>Bacillota</taxon>
        <taxon>Bacilli</taxon>
        <taxon>Bacillales</taxon>
        <taxon>Bacillaceae</taxon>
        <taxon>Alkalicoccobacillus</taxon>
    </lineage>
</organism>
<evidence type="ECO:0000313" key="3">
    <source>
        <dbReference type="Proteomes" id="UP001225034"/>
    </source>
</evidence>
<dbReference type="CDD" id="cd07041">
    <property type="entry name" value="STAS_RsbR_RsbS_like"/>
    <property type="match status" value="1"/>
</dbReference>
<reference evidence="2 3" key="1">
    <citation type="submission" date="2023-07" db="EMBL/GenBank/DDBJ databases">
        <title>Genomic Encyclopedia of Type Strains, Phase IV (KMG-IV): sequencing the most valuable type-strain genomes for metagenomic binning, comparative biology and taxonomic classification.</title>
        <authorList>
            <person name="Goeker M."/>
        </authorList>
    </citation>
    <scope>NUCLEOTIDE SEQUENCE [LARGE SCALE GENOMIC DNA]</scope>
    <source>
        <strain evidence="2 3">DSM 19154</strain>
    </source>
</reference>
<name>A0ABT9YJ31_9BACI</name>
<dbReference type="InterPro" id="IPR003018">
    <property type="entry name" value="GAF"/>
</dbReference>
<dbReference type="Pfam" id="PF01740">
    <property type="entry name" value="STAS"/>
    <property type="match status" value="1"/>
</dbReference>
<evidence type="ECO:0000259" key="1">
    <source>
        <dbReference type="PROSITE" id="PS50801"/>
    </source>
</evidence>
<dbReference type="RefSeq" id="WP_306983436.1">
    <property type="nucleotide sequence ID" value="NZ_JAUSUA010000003.1"/>
</dbReference>
<dbReference type="InterPro" id="IPR002645">
    <property type="entry name" value="STAS_dom"/>
</dbReference>
<comment type="caution">
    <text evidence="2">The sequence shown here is derived from an EMBL/GenBank/DDBJ whole genome shotgun (WGS) entry which is preliminary data.</text>
</comment>
<dbReference type="PANTHER" id="PTHR33745:SF8">
    <property type="entry name" value="BLUE-LIGHT PHOTORECEPTOR"/>
    <property type="match status" value="1"/>
</dbReference>
<sequence length="290" mass="31769">MAVKTSNEVKKLNIKTFSDFEEVAAQVLLLLSHHINVNTLFIAKNDLQTNRIVQAINRDRILLNEGDEIDYNQTFCKLSVDHGQQVLIIPSINKDATANKLAPAQTLGGGSFIGIPIYNGCGDVYGTICGLDDQEINFSDHDVELFRTMASLLTYVLDLDNAYRQLSDLSAPMVPIAKGVGVLPVVGDINSQRMNEILDSVITKCSQLELHYLLIDVSGILSIDENLGEHFLRLAQMLQLIGVKSIFTGIRPDLAIKMNGLSTSLTKLTTYGTMAQAMTSIGFIPPDLSN</sequence>
<evidence type="ECO:0000313" key="2">
    <source>
        <dbReference type="EMBL" id="MDQ0207842.1"/>
    </source>
</evidence>
<dbReference type="InterPro" id="IPR051932">
    <property type="entry name" value="Bact_StressResp_Reg"/>
</dbReference>
<gene>
    <name evidence="2" type="ORF">J2S05_002643</name>
</gene>
<dbReference type="PANTHER" id="PTHR33745">
    <property type="entry name" value="RSBT ANTAGONIST PROTEIN RSBS-RELATED"/>
    <property type="match status" value="1"/>
</dbReference>
<dbReference type="SUPFAM" id="SSF52091">
    <property type="entry name" value="SpoIIaa-like"/>
    <property type="match status" value="1"/>
</dbReference>
<dbReference type="InterPro" id="IPR029016">
    <property type="entry name" value="GAF-like_dom_sf"/>
</dbReference>
<dbReference type="Gene3D" id="3.30.750.24">
    <property type="entry name" value="STAS domain"/>
    <property type="match status" value="1"/>
</dbReference>
<dbReference type="Gene3D" id="3.30.450.40">
    <property type="match status" value="1"/>
</dbReference>
<dbReference type="PROSITE" id="PS50801">
    <property type="entry name" value="STAS"/>
    <property type="match status" value="1"/>
</dbReference>
<dbReference type="InterPro" id="IPR036513">
    <property type="entry name" value="STAS_dom_sf"/>
</dbReference>
<keyword evidence="3" id="KW-1185">Reference proteome</keyword>
<dbReference type="Proteomes" id="UP001225034">
    <property type="component" value="Unassembled WGS sequence"/>
</dbReference>
<accession>A0ABT9YJ31</accession>
<dbReference type="Pfam" id="PF01590">
    <property type="entry name" value="GAF"/>
    <property type="match status" value="1"/>
</dbReference>
<feature type="domain" description="STAS" evidence="1">
    <location>
        <begin position="170"/>
        <end position="281"/>
    </location>
</feature>
<dbReference type="EMBL" id="JAUSUA010000003">
    <property type="protein sequence ID" value="MDQ0207842.1"/>
    <property type="molecule type" value="Genomic_DNA"/>
</dbReference>